<dbReference type="Proteomes" id="UP000031246">
    <property type="component" value="Unassembled WGS sequence"/>
</dbReference>
<evidence type="ECO:0000313" key="3">
    <source>
        <dbReference type="Proteomes" id="UP000031246"/>
    </source>
</evidence>
<accession>A0A0C1DR98</accession>
<keyword evidence="1" id="KW-0812">Transmembrane</keyword>
<dbReference type="EMBL" id="JSYN01000002">
    <property type="protein sequence ID" value="KIA96580.1"/>
    <property type="molecule type" value="Genomic_DNA"/>
</dbReference>
<gene>
    <name evidence="2" type="ORF">OC25_02240</name>
</gene>
<sequence length="102" mass="11651">MLPSFHYSFFSLGLTWLLILGNGMAINGCLDRLIMVFSLRLMLLTKRSWAKTGSILITNIYSTKKRLLLPSQDFHPGFMAFTLMINYVVQIWGVFAGKELQC</sequence>
<comment type="caution">
    <text evidence="2">The sequence shown here is derived from an EMBL/GenBank/DDBJ whole genome shotgun (WGS) entry which is preliminary data.</text>
</comment>
<keyword evidence="1" id="KW-0472">Membrane</keyword>
<protein>
    <submittedName>
        <fullName evidence="2">Uncharacterized protein</fullName>
    </submittedName>
</protein>
<organism evidence="2 3">
    <name type="scientific">Pedobacter kyungheensis</name>
    <dbReference type="NCBI Taxonomy" id="1069985"/>
    <lineage>
        <taxon>Bacteria</taxon>
        <taxon>Pseudomonadati</taxon>
        <taxon>Bacteroidota</taxon>
        <taxon>Sphingobacteriia</taxon>
        <taxon>Sphingobacteriales</taxon>
        <taxon>Sphingobacteriaceae</taxon>
        <taxon>Pedobacter</taxon>
    </lineage>
</organism>
<evidence type="ECO:0000256" key="1">
    <source>
        <dbReference type="SAM" id="Phobius"/>
    </source>
</evidence>
<keyword evidence="3" id="KW-1185">Reference proteome</keyword>
<feature type="transmembrane region" description="Helical" evidence="1">
    <location>
        <begin position="74"/>
        <end position="95"/>
    </location>
</feature>
<evidence type="ECO:0000313" key="2">
    <source>
        <dbReference type="EMBL" id="KIA96580.1"/>
    </source>
</evidence>
<proteinExistence type="predicted"/>
<name>A0A0C1DR98_9SPHI</name>
<dbReference type="AlphaFoldDB" id="A0A0C1DR98"/>
<keyword evidence="1" id="KW-1133">Transmembrane helix</keyword>
<reference evidence="2 3" key="1">
    <citation type="submission" date="2014-10" db="EMBL/GenBank/DDBJ databases">
        <title>Pedobacter Kyungheensis.</title>
        <authorList>
            <person name="Anderson B.M."/>
            <person name="Newman J.D."/>
        </authorList>
    </citation>
    <scope>NUCLEOTIDE SEQUENCE [LARGE SCALE GENOMIC DNA]</scope>
    <source>
        <strain evidence="2 3">KACC 16221</strain>
    </source>
</reference>